<keyword evidence="9" id="KW-0675">Receptor</keyword>
<feature type="domain" description="TIR" evidence="13">
    <location>
        <begin position="887"/>
        <end position="1023"/>
    </location>
</feature>
<keyword evidence="5" id="KW-0732">Signal</keyword>
<accession>A0A1I8PSW5</accession>
<dbReference type="Pfam" id="PF13855">
    <property type="entry name" value="LRR_8"/>
    <property type="match status" value="3"/>
</dbReference>
<dbReference type="PROSITE" id="PS50104">
    <property type="entry name" value="TIR"/>
    <property type="match status" value="1"/>
</dbReference>
<feature type="transmembrane region" description="Helical" evidence="12">
    <location>
        <begin position="835"/>
        <end position="858"/>
    </location>
</feature>
<dbReference type="AlphaFoldDB" id="A0A1I8PSW5"/>
<keyword evidence="4 12" id="KW-0812">Transmembrane</keyword>
<evidence type="ECO:0000256" key="3">
    <source>
        <dbReference type="ARBA" id="ARBA00022614"/>
    </source>
</evidence>
<dbReference type="InterPro" id="IPR000372">
    <property type="entry name" value="LRRNT"/>
</dbReference>
<evidence type="ECO:0000256" key="4">
    <source>
        <dbReference type="ARBA" id="ARBA00022692"/>
    </source>
</evidence>
<keyword evidence="7 12" id="KW-1133">Transmembrane helix</keyword>
<dbReference type="Proteomes" id="UP000095300">
    <property type="component" value="Unassembled WGS sequence"/>
</dbReference>
<evidence type="ECO:0000256" key="5">
    <source>
        <dbReference type="ARBA" id="ARBA00022729"/>
    </source>
</evidence>
<name>A0A1I8PSW5_STOCA</name>
<dbReference type="SMART" id="SM00364">
    <property type="entry name" value="LRR_BAC"/>
    <property type="match status" value="10"/>
</dbReference>
<protein>
    <recommendedName>
        <fullName evidence="13">TIR domain-containing protein</fullName>
    </recommendedName>
</protein>
<evidence type="ECO:0000313" key="15">
    <source>
        <dbReference type="Proteomes" id="UP000095300"/>
    </source>
</evidence>
<feature type="compositionally biased region" description="Basic residues" evidence="11">
    <location>
        <begin position="1"/>
        <end position="10"/>
    </location>
</feature>
<dbReference type="PRINTS" id="PR01537">
    <property type="entry name" value="INTRLKN1R1F"/>
</dbReference>
<dbReference type="SUPFAM" id="SSF52200">
    <property type="entry name" value="Toll/Interleukin receptor TIR domain"/>
    <property type="match status" value="1"/>
</dbReference>
<dbReference type="PROSITE" id="PS51450">
    <property type="entry name" value="LRR"/>
    <property type="match status" value="5"/>
</dbReference>
<evidence type="ECO:0000256" key="2">
    <source>
        <dbReference type="ARBA" id="ARBA00009634"/>
    </source>
</evidence>
<dbReference type="InterPro" id="IPR035897">
    <property type="entry name" value="Toll_tir_struct_dom_sf"/>
</dbReference>
<dbReference type="EnsemblMetazoa" id="SCAU010787-RA">
    <property type="protein sequence ID" value="SCAU010787-PA"/>
    <property type="gene ID" value="SCAU010787"/>
</dbReference>
<dbReference type="PANTHER" id="PTHR24365">
    <property type="entry name" value="TOLL-LIKE RECEPTOR"/>
    <property type="match status" value="1"/>
</dbReference>
<keyword evidence="10" id="KW-0325">Glycoprotein</keyword>
<reference evidence="14" key="1">
    <citation type="submission" date="2020-05" db="UniProtKB">
        <authorList>
            <consortium name="EnsemblMetazoa"/>
        </authorList>
    </citation>
    <scope>IDENTIFICATION</scope>
    <source>
        <strain evidence="14">USDA</strain>
    </source>
</reference>
<dbReference type="GO" id="GO:0038023">
    <property type="term" value="F:signaling receptor activity"/>
    <property type="evidence" value="ECO:0007669"/>
    <property type="project" value="TreeGrafter"/>
</dbReference>
<organism evidence="14 15">
    <name type="scientific">Stomoxys calcitrans</name>
    <name type="common">Stable fly</name>
    <name type="synonym">Conops calcitrans</name>
    <dbReference type="NCBI Taxonomy" id="35570"/>
    <lineage>
        <taxon>Eukaryota</taxon>
        <taxon>Metazoa</taxon>
        <taxon>Ecdysozoa</taxon>
        <taxon>Arthropoda</taxon>
        <taxon>Hexapoda</taxon>
        <taxon>Insecta</taxon>
        <taxon>Pterygota</taxon>
        <taxon>Neoptera</taxon>
        <taxon>Endopterygota</taxon>
        <taxon>Diptera</taxon>
        <taxon>Brachycera</taxon>
        <taxon>Muscomorpha</taxon>
        <taxon>Muscoidea</taxon>
        <taxon>Muscidae</taxon>
        <taxon>Stomoxys</taxon>
    </lineage>
</organism>
<dbReference type="InterPro" id="IPR003591">
    <property type="entry name" value="Leu-rich_rpt_typical-subtyp"/>
</dbReference>
<comment type="similarity">
    <text evidence="2">Belongs to the Toll-like receptor family.</text>
</comment>
<evidence type="ECO:0000256" key="10">
    <source>
        <dbReference type="ARBA" id="ARBA00023180"/>
    </source>
</evidence>
<dbReference type="GO" id="GO:0005886">
    <property type="term" value="C:plasma membrane"/>
    <property type="evidence" value="ECO:0007669"/>
    <property type="project" value="TreeGrafter"/>
</dbReference>
<dbReference type="Pfam" id="PF01582">
    <property type="entry name" value="TIR"/>
    <property type="match status" value="1"/>
</dbReference>
<evidence type="ECO:0000313" key="14">
    <source>
        <dbReference type="EnsemblMetazoa" id="SCAU010787-PA"/>
    </source>
</evidence>
<evidence type="ECO:0000256" key="7">
    <source>
        <dbReference type="ARBA" id="ARBA00022989"/>
    </source>
</evidence>
<keyword evidence="15" id="KW-1185">Reference proteome</keyword>
<dbReference type="InterPro" id="IPR000483">
    <property type="entry name" value="Cys-rich_flank_reg_C"/>
</dbReference>
<keyword evidence="8 12" id="KW-0472">Membrane</keyword>
<sequence length="1125" mass="127492">MNLKSSRRSRTPTPNNAHNKMPTFKGFSTTSLFIILCCFISTHLPMASTANPSASKLREDCMELSVKSKCECIPMLTDLQIECPVNDPKITIKIRPGDHVMIECYNINYRDYRLMPNMTIGNTTQVQIQGCPLPGYLPIASIPQQLGVTRYTTLLFDNNNDLGTNITKEHLSGLHGLGRLRFSSSRLLHMPSDLFSDTSLRNITWIDLRSNNVELPVDIFAKLENLIFIELGYNHLKNLPIGIFRNQKKLQVLNLWSNELQNLTKETFAGIPSLTELDLSNNGIETFPEDIFEYLPNLSTISLNKNRFHSLPEGLFKSNKHLKLIRLTNNRVPLRSLPRGFFANLPHLKEIRLTTDLESVPGDLFANSTGLETVLITDNKLGTLPEELFESQLNLIHLELSYNELTNLPDHLFHNTRNLTSLKLDHNQLTEISSDLFASLTKLKTLDASNNQLTTIDPQAFAYAQSIEDINFENNHLSLGESYSQMLEDGLGAYQRGSPFQHCMSLKRLNLKNNSVMYIPQDWKFQLLNLQELDLSYNNITTLSEDDLQFLTRSDLHLNLTHNQLRMINFQNIELSAETKLNKVKMDLNDNPVQCDCVLLSFVQFLRGERGQALKQSVILNTRNLRCSTPENLRGMEVEKVKPMELLCPFDHEDTNPKRCPKGCQCWVRTFDRILMVNCSNGNLTKVPPLPRIEQFQLAGTELNVQNNELMKLPLASTPGYASVVKMFAAGNNLTDIEGTQLPYHLTHLDVRYNALKYFNESTINFLNESKTLESVYLSGNPWTCDCGAKPLLMYAQRKYDAIRDFGEMTCANLGPTTKYISELSITDICSESELYIAASIAISVVGLLIGTLAALYYKYQKEIKIWLYAHNMFMWFVTEEELDKDKKYDAFISYSHKDEQFIAEYLVPQLENGTPPFKLCVHVRDWLVGECIPDQIVRSIEDSRRTIVVLSQHFIDSVWAKMEFKTAHQASLTEGRARVIVIIYGDIGNIDNLDSDLKAYLKMNTYLKWGDPWFWSKLRYAMPHPVNNDMKGLVKTPLKGSTDDKLELIKPSPVTPTLTTPPGEATKNPLVAHLNGVGATQTAVMFANGKTPAYYTNGKTTTAGQNCHINGAFIINTNAKQSDV</sequence>
<evidence type="ECO:0000256" key="9">
    <source>
        <dbReference type="ARBA" id="ARBA00023170"/>
    </source>
</evidence>
<gene>
    <name evidence="14" type="primary">106087032</name>
</gene>
<evidence type="ECO:0000259" key="13">
    <source>
        <dbReference type="PROSITE" id="PS50104"/>
    </source>
</evidence>
<dbReference type="VEuPathDB" id="VectorBase:SCAU010787"/>
<keyword evidence="6" id="KW-0677">Repeat</keyword>
<evidence type="ECO:0000256" key="8">
    <source>
        <dbReference type="ARBA" id="ARBA00023136"/>
    </source>
</evidence>
<dbReference type="SUPFAM" id="SSF52058">
    <property type="entry name" value="L domain-like"/>
    <property type="match status" value="3"/>
</dbReference>
<comment type="subcellular location">
    <subcellularLocation>
        <location evidence="1">Membrane</location>
        <topology evidence="1">Single-pass type I membrane protein</topology>
    </subcellularLocation>
</comment>
<dbReference type="PANTHER" id="PTHR24365:SF541">
    <property type="entry name" value="PROTEIN TOLL-RELATED"/>
    <property type="match status" value="1"/>
</dbReference>
<dbReference type="SMART" id="SM00369">
    <property type="entry name" value="LRR_TYP"/>
    <property type="match status" value="12"/>
</dbReference>
<dbReference type="Gene3D" id="3.40.50.10140">
    <property type="entry name" value="Toll/interleukin-1 receptor homology (TIR) domain"/>
    <property type="match status" value="1"/>
</dbReference>
<dbReference type="InterPro" id="IPR001611">
    <property type="entry name" value="Leu-rich_rpt"/>
</dbReference>
<dbReference type="STRING" id="35570.A0A1I8PSW5"/>
<dbReference type="OrthoDB" id="1421090at2759"/>
<proteinExistence type="inferred from homology"/>
<feature type="region of interest" description="Disordered" evidence="11">
    <location>
        <begin position="1"/>
        <end position="20"/>
    </location>
</feature>
<dbReference type="FunFam" id="3.40.50.10140:FF:000020">
    <property type="entry name" value="Blast:Protein toll"/>
    <property type="match status" value="1"/>
</dbReference>
<keyword evidence="3" id="KW-0433">Leucine-rich repeat</keyword>
<evidence type="ECO:0000256" key="12">
    <source>
        <dbReference type="SAM" id="Phobius"/>
    </source>
</evidence>
<dbReference type="InterPro" id="IPR032675">
    <property type="entry name" value="LRR_dom_sf"/>
</dbReference>
<evidence type="ECO:0000256" key="1">
    <source>
        <dbReference type="ARBA" id="ARBA00004479"/>
    </source>
</evidence>
<dbReference type="InterPro" id="IPR000157">
    <property type="entry name" value="TIR_dom"/>
</dbReference>
<dbReference type="SMART" id="SM00082">
    <property type="entry name" value="LRRCT"/>
    <property type="match status" value="2"/>
</dbReference>
<dbReference type="SMART" id="SM00365">
    <property type="entry name" value="LRR_SD22"/>
    <property type="match status" value="3"/>
</dbReference>
<dbReference type="SMART" id="SM00255">
    <property type="entry name" value="TIR"/>
    <property type="match status" value="1"/>
</dbReference>
<dbReference type="Gene3D" id="3.80.10.10">
    <property type="entry name" value="Ribonuclease Inhibitor"/>
    <property type="match status" value="3"/>
</dbReference>
<evidence type="ECO:0000256" key="6">
    <source>
        <dbReference type="ARBA" id="ARBA00022737"/>
    </source>
</evidence>
<dbReference type="GO" id="GO:0007165">
    <property type="term" value="P:signal transduction"/>
    <property type="evidence" value="ECO:0007669"/>
    <property type="project" value="InterPro"/>
</dbReference>
<dbReference type="FunFam" id="3.80.10.10:FF:001164">
    <property type="entry name" value="GH01279p"/>
    <property type="match status" value="1"/>
</dbReference>
<dbReference type="SMART" id="SM00013">
    <property type="entry name" value="LRRNT"/>
    <property type="match status" value="1"/>
</dbReference>
<evidence type="ECO:0000256" key="11">
    <source>
        <dbReference type="SAM" id="MobiDB-lite"/>
    </source>
</evidence>